<dbReference type="RefSeq" id="XP_002505630.1">
    <property type="nucleotide sequence ID" value="XM_002505584.1"/>
</dbReference>
<reference evidence="2 3" key="1">
    <citation type="journal article" date="2009" name="Science">
        <title>Green evolution and dynamic adaptations revealed by genomes of the marine picoeukaryotes Micromonas.</title>
        <authorList>
            <person name="Worden A.Z."/>
            <person name="Lee J.H."/>
            <person name="Mock T."/>
            <person name="Rouze P."/>
            <person name="Simmons M.P."/>
            <person name="Aerts A.L."/>
            <person name="Allen A.E."/>
            <person name="Cuvelier M.L."/>
            <person name="Derelle E."/>
            <person name="Everett M.V."/>
            <person name="Foulon E."/>
            <person name="Grimwood J."/>
            <person name="Gundlach H."/>
            <person name="Henrissat B."/>
            <person name="Napoli C."/>
            <person name="McDonald S.M."/>
            <person name="Parker M.S."/>
            <person name="Rombauts S."/>
            <person name="Salamov A."/>
            <person name="Von Dassow P."/>
            <person name="Badger J.H."/>
            <person name="Coutinho P.M."/>
            <person name="Demir E."/>
            <person name="Dubchak I."/>
            <person name="Gentemann C."/>
            <person name="Eikrem W."/>
            <person name="Gready J.E."/>
            <person name="John U."/>
            <person name="Lanier W."/>
            <person name="Lindquist E.A."/>
            <person name="Lucas S."/>
            <person name="Mayer K.F."/>
            <person name="Moreau H."/>
            <person name="Not F."/>
            <person name="Otillar R."/>
            <person name="Panaud O."/>
            <person name="Pangilinan J."/>
            <person name="Paulsen I."/>
            <person name="Piegu B."/>
            <person name="Poliakov A."/>
            <person name="Robbens S."/>
            <person name="Schmutz J."/>
            <person name="Toulza E."/>
            <person name="Wyss T."/>
            <person name="Zelensky A."/>
            <person name="Zhou K."/>
            <person name="Armbrust E.V."/>
            <person name="Bhattacharya D."/>
            <person name="Goodenough U.W."/>
            <person name="Van de Peer Y."/>
            <person name="Grigoriev I.V."/>
        </authorList>
    </citation>
    <scope>NUCLEOTIDE SEQUENCE [LARGE SCALE GENOMIC DNA]</scope>
    <source>
        <strain evidence="3">RCC299 / NOUM17</strain>
    </source>
</reference>
<evidence type="ECO:0000313" key="2">
    <source>
        <dbReference type="EMBL" id="ACO66888.1"/>
    </source>
</evidence>
<keyword evidence="2" id="KW-0808">Transferase</keyword>
<keyword evidence="2" id="KW-0489">Methyltransferase</keyword>
<feature type="chain" id="PRO_5002907162" evidence="1">
    <location>
        <begin position="27"/>
        <end position="344"/>
    </location>
</feature>
<keyword evidence="1" id="KW-0732">Signal</keyword>
<gene>
    <name evidence="2" type="ORF">MICPUN_63357</name>
</gene>
<protein>
    <submittedName>
        <fullName evidence="2">DNA methyltransferase</fullName>
    </submittedName>
</protein>
<dbReference type="InParanoid" id="C1EFP9"/>
<dbReference type="GeneID" id="8248310"/>
<dbReference type="OrthoDB" id="495672at2759"/>
<proteinExistence type="predicted"/>
<dbReference type="GO" id="GO:0008168">
    <property type="term" value="F:methyltransferase activity"/>
    <property type="evidence" value="ECO:0007669"/>
    <property type="project" value="UniProtKB-KW"/>
</dbReference>
<dbReference type="AlphaFoldDB" id="C1EFP9"/>
<keyword evidence="3" id="KW-1185">Reference proteome</keyword>
<dbReference type="KEGG" id="mis:MICPUN_63357"/>
<organism evidence="2 3">
    <name type="scientific">Micromonas commoda (strain RCC299 / NOUM17 / CCMP2709)</name>
    <name type="common">Picoplanktonic green alga</name>
    <dbReference type="NCBI Taxonomy" id="296587"/>
    <lineage>
        <taxon>Eukaryota</taxon>
        <taxon>Viridiplantae</taxon>
        <taxon>Chlorophyta</taxon>
        <taxon>Mamiellophyceae</taxon>
        <taxon>Mamiellales</taxon>
        <taxon>Mamiellaceae</taxon>
        <taxon>Micromonas</taxon>
    </lineage>
</organism>
<evidence type="ECO:0000313" key="3">
    <source>
        <dbReference type="Proteomes" id="UP000002009"/>
    </source>
</evidence>
<dbReference type="GO" id="GO:0032259">
    <property type="term" value="P:methylation"/>
    <property type="evidence" value="ECO:0007669"/>
    <property type="project" value="UniProtKB-KW"/>
</dbReference>
<dbReference type="OMA" id="GHTPYAE"/>
<sequence>MRTAARLLLAVLVSSCVLTSPPYVDAAHARGDGAGGDLGDIPELEGHRLAGGVKSVVTQFTGQHGLVAIGMVAELQNELQSAFCDQSGSRVYKCAEYEESRERLWYTFANDYICGMAPEDWSGGGVRELPIQEQFEYLLSQCESPWNGDLVAVVREATMVFLAQSTLNRPDIKAVVEENDRKAGRPETLPTDDLYALHPGYYEDIAPVTTNVREPMVATWRVERDLDGHTPYAEGGVPRREALDARKGKLIATEGPTEQYPAEFELGLSRGAPGQVLYRAAYQSHPSPLAKWDDGYCELQNADDALCFPRVVPHVGYTHDRDGKRLLTNYGRPLPAGYVDPNVG</sequence>
<accession>C1EFP9</accession>
<name>C1EFP9_MICCC</name>
<feature type="signal peptide" evidence="1">
    <location>
        <begin position="1"/>
        <end position="26"/>
    </location>
</feature>
<dbReference type="EMBL" id="CP001331">
    <property type="protein sequence ID" value="ACO66888.1"/>
    <property type="molecule type" value="Genomic_DNA"/>
</dbReference>
<dbReference type="Proteomes" id="UP000002009">
    <property type="component" value="Chromosome 13"/>
</dbReference>
<evidence type="ECO:0000256" key="1">
    <source>
        <dbReference type="SAM" id="SignalP"/>
    </source>
</evidence>